<reference evidence="12" key="1">
    <citation type="journal article" date="2013" name="Genome Announc.">
        <title>Genome sequence of the food spoilage yeast Zygosaccharomyces bailii CLIB 213(T).</title>
        <authorList>
            <person name="Galeote V."/>
            <person name="Bigey F."/>
            <person name="Devillers H."/>
            <person name="Neuveglise C."/>
            <person name="Dequin S."/>
        </authorList>
    </citation>
    <scope>NUCLEOTIDE SEQUENCE [LARGE SCALE GENOMIC DNA]</scope>
    <source>
        <strain evidence="12">CLIB 213 / ATCC 58445 / CBS 680 / CCRC 21525 / NBRC 1098 / NCYC 1416 / NRRL Y-2227</strain>
    </source>
</reference>
<dbReference type="GO" id="GO:0006370">
    <property type="term" value="P:7-methylguanosine mRNA capping"/>
    <property type="evidence" value="ECO:0007669"/>
    <property type="project" value="UniProtKB-UniRule"/>
</dbReference>
<name>A0A8J2T5P2_ZYGB2</name>
<dbReference type="InterPro" id="IPR033979">
    <property type="entry name" value="MINDY_domain"/>
</dbReference>
<feature type="domain" description="MINDY deubiquitinase" evidence="10">
    <location>
        <begin position="41"/>
        <end position="290"/>
    </location>
</feature>
<dbReference type="Proteomes" id="UP000019375">
    <property type="component" value="Unassembled WGS sequence"/>
</dbReference>
<keyword evidence="8" id="KW-0506">mRNA capping</keyword>
<dbReference type="PANTHER" id="PTHR28118:SF1">
    <property type="entry name" value="POLYNUCLEOTIDE 5'-TRIPHOSPHATASE CTL1-RELATED"/>
    <property type="match status" value="1"/>
</dbReference>
<gene>
    <name evidence="11" type="ORF">BN860_00276g</name>
</gene>
<evidence type="ECO:0000256" key="7">
    <source>
        <dbReference type="ARBA" id="ARBA00047740"/>
    </source>
</evidence>
<dbReference type="InterPro" id="IPR004206">
    <property type="entry name" value="mRNA_triPase_Cet1"/>
</dbReference>
<organism evidence="11 12">
    <name type="scientific">Zygosaccharomyces bailii (strain CLIB 213 / ATCC 58445 / CBS 680 / BCRC 21525 / NBRC 1098 / NCYC 1416 / NRRL Y-2227)</name>
    <dbReference type="NCBI Taxonomy" id="1333698"/>
    <lineage>
        <taxon>Eukaryota</taxon>
        <taxon>Fungi</taxon>
        <taxon>Dikarya</taxon>
        <taxon>Ascomycota</taxon>
        <taxon>Saccharomycotina</taxon>
        <taxon>Saccharomycetes</taxon>
        <taxon>Saccharomycetales</taxon>
        <taxon>Saccharomycetaceae</taxon>
        <taxon>Zygosaccharomyces</taxon>
    </lineage>
</organism>
<evidence type="ECO:0000313" key="11">
    <source>
        <dbReference type="EMBL" id="CDF88716.1"/>
    </source>
</evidence>
<evidence type="ECO:0000256" key="8">
    <source>
        <dbReference type="RuleBase" id="RU367053"/>
    </source>
</evidence>
<keyword evidence="4 8" id="KW-0507">mRNA processing</keyword>
<comment type="cofactor">
    <cofactor evidence="1 8">
        <name>Mg(2+)</name>
        <dbReference type="ChEBI" id="CHEBI:18420"/>
    </cofactor>
</comment>
<accession>A0A8J2T5P2</accession>
<comment type="similarity">
    <text evidence="3 8">Belongs to the fungal TPase family.</text>
</comment>
<dbReference type="GO" id="GO:0004651">
    <property type="term" value="F:polynucleotide 5'-phosphatase activity"/>
    <property type="evidence" value="ECO:0007669"/>
    <property type="project" value="UniProtKB-UniRule"/>
</dbReference>
<evidence type="ECO:0000259" key="9">
    <source>
        <dbReference type="Pfam" id="PF02940"/>
    </source>
</evidence>
<dbReference type="SUPFAM" id="SSF55154">
    <property type="entry name" value="CYTH-like phosphatases"/>
    <property type="match status" value="1"/>
</dbReference>
<evidence type="ECO:0000256" key="3">
    <source>
        <dbReference type="ARBA" id="ARBA00006345"/>
    </source>
</evidence>
<comment type="catalytic activity">
    <reaction evidence="7">
        <text>a 5'-end triphospho-ribonucleoside in mRNA + H2O = a 5'-end diphospho-ribonucleoside in mRNA + phosphate + H(+)</text>
        <dbReference type="Rhea" id="RHEA:67004"/>
        <dbReference type="Rhea" id="RHEA-COMP:17164"/>
        <dbReference type="Rhea" id="RHEA-COMP:17165"/>
        <dbReference type="ChEBI" id="CHEBI:15377"/>
        <dbReference type="ChEBI" id="CHEBI:15378"/>
        <dbReference type="ChEBI" id="CHEBI:43474"/>
        <dbReference type="ChEBI" id="CHEBI:167616"/>
        <dbReference type="ChEBI" id="CHEBI:167618"/>
        <dbReference type="EC" id="3.6.1.74"/>
    </reaction>
    <physiologicalReaction direction="left-to-right" evidence="7">
        <dbReference type="Rhea" id="RHEA:67005"/>
    </physiologicalReaction>
</comment>
<dbReference type="Gene3D" id="3.20.100.10">
    <property type="entry name" value="mRNA triphosphatase Cet1-like"/>
    <property type="match status" value="1"/>
</dbReference>
<keyword evidence="5 8" id="KW-0378">Hydrolase</keyword>
<dbReference type="InterPro" id="IPR037009">
    <property type="entry name" value="mRNA_triPase_Cet1_sf"/>
</dbReference>
<comment type="subunit">
    <text evidence="8">Heterodimer. The mRNA-capping enzyme is composed of two separate chains alpha and beta, respectively a mRNA guanylyltransferase and an mRNA 5'-triphosphate monophosphatase.</text>
</comment>
<evidence type="ECO:0000259" key="10">
    <source>
        <dbReference type="Pfam" id="PF04424"/>
    </source>
</evidence>
<sequence>MWSMLLSYNSVLAWPKKITIGCGIHIYPYHLKRNEMKYKAKYTTTNITLNDKSLKILLPNCKGSSVLPALVNTLLLDSRQSDKTESLRNAVLKSTVSPEELIYELSSIGSRLYSTNDSSEDLVQKFACLGIQKSKNNNHITNHLMRLLTQLNQLDQVSDGALNDPEKLSIFQLYGVIIVHGRITESQNHTSFRERSCKFFYENIGNSGKFPNSQHSRNHSVISEAQATENRLKHLKEKVKENSFVVLFSNDNFYTLHRKGDQLLYLAAGQGNQEIVWHPLNSINIGEGPYENSLSSDANPNLFNDRLLEEVQEWIDITIASISSSNRSNIEIEMKYGVMMHPQTKKRLSLPVFVPTIYKGRTKMKPNIDPPIFNEFKKFMHTTYDDFGVTSEKKDFMYRINVQHRKSRFLRKTVNLKTAEVEGTIEKKSLSSLFIYVPKQRYDMKLSINLEFPVLKKELLQACKTPINARCKRRISYLKDHSDCRIDITDVEQYRGPDGEQSMEVTKEIEVELLAPSLLAAWERTTEDSTMYNDIVRVFLDTATLLNNKLTLLSQHNQKK</sequence>
<evidence type="ECO:0000256" key="1">
    <source>
        <dbReference type="ARBA" id="ARBA00001946"/>
    </source>
</evidence>
<evidence type="ECO:0000256" key="4">
    <source>
        <dbReference type="ARBA" id="ARBA00022664"/>
    </source>
</evidence>
<dbReference type="GO" id="GO:0140818">
    <property type="term" value="F:mRNA 5'-triphosphate monophosphatase activity"/>
    <property type="evidence" value="ECO:0007669"/>
    <property type="project" value="UniProtKB-EC"/>
</dbReference>
<dbReference type="InterPro" id="IPR040343">
    <property type="entry name" value="Cet1/Ctl1"/>
</dbReference>
<feature type="domain" description="mRNA triphosphatase Cet1-like" evidence="9">
    <location>
        <begin position="305"/>
        <end position="513"/>
    </location>
</feature>
<proteinExistence type="inferred from homology"/>
<dbReference type="InterPro" id="IPR033469">
    <property type="entry name" value="CYTH-like_dom_sf"/>
</dbReference>
<keyword evidence="12" id="KW-1185">Reference proteome</keyword>
<protein>
    <recommendedName>
        <fullName evidence="8">mRNA-capping enzyme subunit beta</fullName>
        <ecNumber evidence="8">3.6.1.74</ecNumber>
    </recommendedName>
    <alternativeName>
        <fullName evidence="8">mRNA 5'-phosphatase</fullName>
    </alternativeName>
    <alternativeName>
        <fullName evidence="8">mRNA 5'-triphosphate monophosphatase</fullName>
    </alternativeName>
</protein>
<dbReference type="EMBL" id="HG316456">
    <property type="protein sequence ID" value="CDF88716.1"/>
    <property type="molecule type" value="Genomic_DNA"/>
</dbReference>
<dbReference type="OrthoDB" id="272147at2759"/>
<evidence type="ECO:0000256" key="6">
    <source>
        <dbReference type="ARBA" id="ARBA00023242"/>
    </source>
</evidence>
<dbReference type="EC" id="3.6.1.74" evidence="8"/>
<dbReference type="Pfam" id="PF02940">
    <property type="entry name" value="mRNA_triPase"/>
    <property type="match status" value="1"/>
</dbReference>
<keyword evidence="6 8" id="KW-0539">Nucleus</keyword>
<dbReference type="GO" id="GO:0031533">
    <property type="term" value="C:mRNA capping enzyme complex"/>
    <property type="evidence" value="ECO:0007669"/>
    <property type="project" value="UniProtKB-UniRule"/>
</dbReference>
<dbReference type="AlphaFoldDB" id="A0A8J2T5P2"/>
<evidence type="ECO:0000313" key="12">
    <source>
        <dbReference type="Proteomes" id="UP000019375"/>
    </source>
</evidence>
<dbReference type="GO" id="GO:0004843">
    <property type="term" value="F:cysteine-type deubiquitinase activity"/>
    <property type="evidence" value="ECO:0007669"/>
    <property type="project" value="InterPro"/>
</dbReference>
<dbReference type="Pfam" id="PF04424">
    <property type="entry name" value="MINDY_DUB"/>
    <property type="match status" value="1"/>
</dbReference>
<comment type="function">
    <text evidence="8">First step of mRNA capping. Converts the 5'-triphosphate end of a nascent mRNA chain into a diphosphate end.</text>
</comment>
<dbReference type="PANTHER" id="PTHR28118">
    <property type="entry name" value="POLYNUCLEOTIDE 5'-TRIPHOSPHATASE-RELATED"/>
    <property type="match status" value="1"/>
</dbReference>
<dbReference type="GO" id="GO:1990380">
    <property type="term" value="F:K48-linked deubiquitinase activity"/>
    <property type="evidence" value="ECO:0007669"/>
    <property type="project" value="InterPro"/>
</dbReference>
<evidence type="ECO:0000256" key="2">
    <source>
        <dbReference type="ARBA" id="ARBA00004123"/>
    </source>
</evidence>
<evidence type="ECO:0000256" key="5">
    <source>
        <dbReference type="ARBA" id="ARBA00022801"/>
    </source>
</evidence>
<dbReference type="CDD" id="cd07470">
    <property type="entry name" value="CYTH-like_mRNA_RTPase"/>
    <property type="match status" value="1"/>
</dbReference>
<comment type="subcellular location">
    <subcellularLocation>
        <location evidence="2 8">Nucleus</location>
    </subcellularLocation>
</comment>